<comment type="subcellular location">
    <subcellularLocation>
        <location evidence="1">Nucleus</location>
    </subcellularLocation>
</comment>
<evidence type="ECO:0000256" key="2">
    <source>
        <dbReference type="ARBA" id="ARBA00010857"/>
    </source>
</evidence>
<evidence type="ECO:0000313" key="9">
    <source>
        <dbReference type="EMBL" id="BAS02012.1"/>
    </source>
</evidence>
<evidence type="ECO:0000256" key="5">
    <source>
        <dbReference type="ARBA" id="ARBA00022833"/>
    </source>
</evidence>
<keyword evidence="9" id="KW-0542">Nucleomorph</keyword>
<dbReference type="AlphaFoldDB" id="A0A0H5BM10"/>
<dbReference type="PANTHER" id="PTHR11618">
    <property type="entry name" value="TRANSCRIPTION INITIATION FACTOR IIB-RELATED"/>
    <property type="match status" value="1"/>
</dbReference>
<keyword evidence="8" id="KW-0539">Nucleus</keyword>
<dbReference type="GO" id="GO:0001006">
    <property type="term" value="F:RNA polymerase III type 3 promoter sequence-specific DNA binding"/>
    <property type="evidence" value="ECO:0007669"/>
    <property type="project" value="TreeGrafter"/>
</dbReference>
<dbReference type="GO" id="GO:0008270">
    <property type="term" value="F:zinc ion binding"/>
    <property type="evidence" value="ECO:0007669"/>
    <property type="project" value="UniProtKB-KW"/>
</dbReference>
<dbReference type="Gene3D" id="1.10.472.10">
    <property type="entry name" value="Cyclin-like"/>
    <property type="match status" value="2"/>
</dbReference>
<gene>
    <name evidence="9" type="primary">tfIIIB-brf</name>
</gene>
<comment type="similarity">
    <text evidence="2">Belongs to the TFIIB family.</text>
</comment>
<protein>
    <submittedName>
        <fullName evidence="9">TFIIIB related factor hBRF</fullName>
    </submittedName>
</protein>
<dbReference type="InterPro" id="IPR000812">
    <property type="entry name" value="TFIIB"/>
</dbReference>
<accession>A0A0H5BM10</accession>
<evidence type="ECO:0000256" key="1">
    <source>
        <dbReference type="ARBA" id="ARBA00004123"/>
    </source>
</evidence>
<evidence type="ECO:0000256" key="7">
    <source>
        <dbReference type="ARBA" id="ARBA00023163"/>
    </source>
</evidence>
<dbReference type="GO" id="GO:0070897">
    <property type="term" value="P:transcription preinitiation complex assembly"/>
    <property type="evidence" value="ECO:0007669"/>
    <property type="project" value="InterPro"/>
</dbReference>
<dbReference type="SUPFAM" id="SSF47954">
    <property type="entry name" value="Cyclin-like"/>
    <property type="match status" value="2"/>
</dbReference>
<geneLocation type="nucleomorph" evidence="9"/>
<dbReference type="GO" id="GO:0000995">
    <property type="term" value="F:RNA polymerase III general transcription initiation factor activity"/>
    <property type="evidence" value="ECO:0007669"/>
    <property type="project" value="TreeGrafter"/>
</dbReference>
<proteinExistence type="inferred from homology"/>
<dbReference type="EMBL" id="AB996604">
    <property type="protein sequence ID" value="BAS02012.1"/>
    <property type="molecule type" value="Genomic_DNA"/>
</dbReference>
<name>A0A0H5BM10_9EUKA</name>
<dbReference type="PANTHER" id="PTHR11618:SF4">
    <property type="entry name" value="TRANSCRIPTION FACTOR IIIB 90 KDA SUBUNIT"/>
    <property type="match status" value="1"/>
</dbReference>
<sequence>MSSLKYQIFEKCINYKNDISEIIKKLNIKNKKKFMKYSIYLLEVLKGNLKRSLFKKCNVILSVSCLTCRKLKIPYFLNDFSKIFNINVFDLGSSFVRIMKILNLQSNFSHFKNLDPSLYITRYVNKLNFGKHTSKISKLAIEILNYNKEIFRTKHYWKQGIFGAAIYLSAIAYGFKTSPGAINRAINLNINTLNKRIKDFIKNSTLRNKSQITKFNPESISKTCPKYRTPTEKPHAIERAHSLLLNLIPA</sequence>
<organism evidence="9">
    <name type="scientific">Amorphochlora amoebiformis</name>
    <dbReference type="NCBI Taxonomy" id="1561963"/>
    <lineage>
        <taxon>Eukaryota</taxon>
        <taxon>Sar</taxon>
        <taxon>Rhizaria</taxon>
        <taxon>Cercozoa</taxon>
        <taxon>Chlorarachniophyceae</taxon>
        <taxon>Amorphochlora</taxon>
    </lineage>
</organism>
<reference evidence="9" key="1">
    <citation type="journal article" date="2015" name="Genome Biol. Evol.">
        <title>Nucleomorph Genome Sequences of Two Chlorarachniophytes, Amorphochlora amoebiformis and Lotharella vacuolata.</title>
        <authorList>
            <person name="Suzuki S."/>
            <person name="Shirato S."/>
            <person name="Hirakawa Y."/>
            <person name="Ishida K."/>
        </authorList>
    </citation>
    <scope>NUCLEOTIDE SEQUENCE</scope>
    <source>
        <strain evidence="9">CCMP2058</strain>
    </source>
</reference>
<dbReference type="GO" id="GO:0097550">
    <property type="term" value="C:transcription preinitiation complex"/>
    <property type="evidence" value="ECO:0007669"/>
    <property type="project" value="TreeGrafter"/>
</dbReference>
<evidence type="ECO:0000256" key="3">
    <source>
        <dbReference type="ARBA" id="ARBA00022723"/>
    </source>
</evidence>
<keyword evidence="5" id="KW-0862">Zinc</keyword>
<dbReference type="GO" id="GO:0000126">
    <property type="term" value="C:transcription factor TFIIIB complex"/>
    <property type="evidence" value="ECO:0007669"/>
    <property type="project" value="TreeGrafter"/>
</dbReference>
<keyword evidence="6" id="KW-0805">Transcription regulation</keyword>
<evidence type="ECO:0000256" key="4">
    <source>
        <dbReference type="ARBA" id="ARBA00022771"/>
    </source>
</evidence>
<dbReference type="CDD" id="cd20554">
    <property type="entry name" value="CYCLIN_TFIIIB90_rpt2"/>
    <property type="match status" value="1"/>
</dbReference>
<dbReference type="GO" id="GO:0005634">
    <property type="term" value="C:nucleus"/>
    <property type="evidence" value="ECO:0007669"/>
    <property type="project" value="UniProtKB-SubCell"/>
</dbReference>
<dbReference type="InterPro" id="IPR036915">
    <property type="entry name" value="Cyclin-like_sf"/>
</dbReference>
<keyword evidence="3" id="KW-0479">Metal-binding</keyword>
<keyword evidence="4" id="KW-0863">Zinc-finger</keyword>
<evidence type="ECO:0000256" key="8">
    <source>
        <dbReference type="ARBA" id="ARBA00023242"/>
    </source>
</evidence>
<keyword evidence="7" id="KW-0804">Transcription</keyword>
<evidence type="ECO:0000256" key="6">
    <source>
        <dbReference type="ARBA" id="ARBA00023015"/>
    </source>
</evidence>